<feature type="region of interest" description="Disordered" evidence="1">
    <location>
        <begin position="304"/>
        <end position="327"/>
    </location>
</feature>
<evidence type="ECO:0000259" key="2">
    <source>
        <dbReference type="Pfam" id="PF08241"/>
    </source>
</evidence>
<keyword evidence="4" id="KW-1185">Reference proteome</keyword>
<dbReference type="InterPro" id="IPR013216">
    <property type="entry name" value="Methyltransf_11"/>
</dbReference>
<organism evidence="3 4">
    <name type="scientific">Amycolatopsis acidicola</name>
    <dbReference type="NCBI Taxonomy" id="2596893"/>
    <lineage>
        <taxon>Bacteria</taxon>
        <taxon>Bacillati</taxon>
        <taxon>Actinomycetota</taxon>
        <taxon>Actinomycetes</taxon>
        <taxon>Pseudonocardiales</taxon>
        <taxon>Pseudonocardiaceae</taxon>
        <taxon>Amycolatopsis</taxon>
    </lineage>
</organism>
<dbReference type="Gene3D" id="2.60.40.10">
    <property type="entry name" value="Immunoglobulins"/>
    <property type="match status" value="1"/>
</dbReference>
<dbReference type="InterPro" id="IPR050508">
    <property type="entry name" value="Methyltransf_Superfamily"/>
</dbReference>
<dbReference type="GO" id="GO:0032259">
    <property type="term" value="P:methylation"/>
    <property type="evidence" value="ECO:0007669"/>
    <property type="project" value="UniProtKB-KW"/>
</dbReference>
<dbReference type="SUPFAM" id="SSF53335">
    <property type="entry name" value="S-adenosyl-L-methionine-dependent methyltransferases"/>
    <property type="match status" value="1"/>
</dbReference>
<dbReference type="Pfam" id="PF08241">
    <property type="entry name" value="Methyltransf_11"/>
    <property type="match status" value="1"/>
</dbReference>
<protein>
    <submittedName>
        <fullName evidence="3">Methyltransferase domain-containing protein</fullName>
    </submittedName>
</protein>
<evidence type="ECO:0000256" key="1">
    <source>
        <dbReference type="SAM" id="MobiDB-lite"/>
    </source>
</evidence>
<evidence type="ECO:0000313" key="3">
    <source>
        <dbReference type="EMBL" id="KAA9154312.1"/>
    </source>
</evidence>
<gene>
    <name evidence="3" type="ORF">FPZ12_032430</name>
</gene>
<sequence>MWRMRVSELRAVWEKLGSDDPLWAVLSDPGRKGGRWDLGEFMATGHEHIDYVLSLLERHGLALGHHVLDFGCGVGRLTQALATHVPRVTGVDIAASMIGKARELNSFGEKVSYAHYDGGPLPFDDDSFDSAVSLIVVQHMPPAAQLPAMLELNRVVRPGGLIVFQAPRAPRSAQPLVADNCRAEIIPLEGPESLPPQGIGTVRARVRNIGPAAWTMDHDIKLANHWRRHGEMVTRDDGRTELPHRVAPGEALELELAVCAPAEPGRYELELDMVEEFVAWWSDHGSPTVRLEVAVGEETGASQLAFSAPEPDDQVDEAAPEPEDNEGIEMHPVPAPLVRSVFEHLGAELLATDDYALAGPEWASRTYLIRAGRR</sequence>
<dbReference type="Gene3D" id="3.40.50.150">
    <property type="entry name" value="Vaccinia Virus protein VP39"/>
    <property type="match status" value="1"/>
</dbReference>
<dbReference type="EMBL" id="VMNW02000067">
    <property type="protein sequence ID" value="KAA9154312.1"/>
    <property type="molecule type" value="Genomic_DNA"/>
</dbReference>
<dbReference type="AlphaFoldDB" id="A0A5N0UV09"/>
<name>A0A5N0UV09_9PSEU</name>
<feature type="compositionally biased region" description="Acidic residues" evidence="1">
    <location>
        <begin position="310"/>
        <end position="327"/>
    </location>
</feature>
<proteinExistence type="predicted"/>
<dbReference type="GO" id="GO:0005975">
    <property type="term" value="P:carbohydrate metabolic process"/>
    <property type="evidence" value="ECO:0007669"/>
    <property type="project" value="UniProtKB-ARBA"/>
</dbReference>
<reference evidence="3" key="1">
    <citation type="submission" date="2019-09" db="EMBL/GenBank/DDBJ databases">
        <authorList>
            <person name="Teo W.F.A."/>
            <person name="Duangmal K."/>
        </authorList>
    </citation>
    <scope>NUCLEOTIDE SEQUENCE [LARGE SCALE GENOMIC DNA]</scope>
    <source>
        <strain evidence="3">K81G1</strain>
    </source>
</reference>
<dbReference type="Proteomes" id="UP000319769">
    <property type="component" value="Unassembled WGS sequence"/>
</dbReference>
<dbReference type="GO" id="GO:0008757">
    <property type="term" value="F:S-adenosylmethionine-dependent methyltransferase activity"/>
    <property type="evidence" value="ECO:0007669"/>
    <property type="project" value="InterPro"/>
</dbReference>
<evidence type="ECO:0000313" key="4">
    <source>
        <dbReference type="Proteomes" id="UP000319769"/>
    </source>
</evidence>
<feature type="domain" description="Methyltransferase type 11" evidence="2">
    <location>
        <begin position="68"/>
        <end position="164"/>
    </location>
</feature>
<accession>A0A5N0UV09</accession>
<dbReference type="OrthoDB" id="1853779at2"/>
<dbReference type="CDD" id="cd02440">
    <property type="entry name" value="AdoMet_MTases"/>
    <property type="match status" value="1"/>
</dbReference>
<keyword evidence="3" id="KW-0808">Transferase</keyword>
<keyword evidence="3" id="KW-0489">Methyltransferase</keyword>
<dbReference type="PANTHER" id="PTHR42912">
    <property type="entry name" value="METHYLTRANSFERASE"/>
    <property type="match status" value="1"/>
</dbReference>
<dbReference type="InterPro" id="IPR013783">
    <property type="entry name" value="Ig-like_fold"/>
</dbReference>
<dbReference type="InterPro" id="IPR029063">
    <property type="entry name" value="SAM-dependent_MTases_sf"/>
</dbReference>
<comment type="caution">
    <text evidence="3">The sequence shown here is derived from an EMBL/GenBank/DDBJ whole genome shotgun (WGS) entry which is preliminary data.</text>
</comment>